<evidence type="ECO:0000313" key="1">
    <source>
        <dbReference type="EMBL" id="KAG7311104.1"/>
    </source>
</evidence>
<reference evidence="1 2" key="1">
    <citation type="submission" date="2021-06" db="EMBL/GenBank/DDBJ databases">
        <title>A haploid diamondback moth (Plutella xylostella L.) genome assembly resolves 31 chromosomes and identifies a diamide resistance mutation.</title>
        <authorList>
            <person name="Ward C.M."/>
            <person name="Perry K.D."/>
            <person name="Baker G."/>
            <person name="Powis K."/>
            <person name="Heckel D.G."/>
            <person name="Baxter S.W."/>
        </authorList>
    </citation>
    <scope>NUCLEOTIDE SEQUENCE [LARGE SCALE GENOMIC DNA]</scope>
    <source>
        <strain evidence="1 2">LV</strain>
        <tissue evidence="1">Single pupa</tissue>
    </source>
</reference>
<dbReference type="Proteomes" id="UP000823941">
    <property type="component" value="Chromosome 5"/>
</dbReference>
<proteinExistence type="predicted"/>
<organism evidence="1 2">
    <name type="scientific">Plutella xylostella</name>
    <name type="common">Diamondback moth</name>
    <name type="synonym">Plutella maculipennis</name>
    <dbReference type="NCBI Taxonomy" id="51655"/>
    <lineage>
        <taxon>Eukaryota</taxon>
        <taxon>Metazoa</taxon>
        <taxon>Ecdysozoa</taxon>
        <taxon>Arthropoda</taxon>
        <taxon>Hexapoda</taxon>
        <taxon>Insecta</taxon>
        <taxon>Pterygota</taxon>
        <taxon>Neoptera</taxon>
        <taxon>Endopterygota</taxon>
        <taxon>Lepidoptera</taxon>
        <taxon>Glossata</taxon>
        <taxon>Ditrysia</taxon>
        <taxon>Yponomeutoidea</taxon>
        <taxon>Plutellidae</taxon>
        <taxon>Plutella</taxon>
    </lineage>
</organism>
<sequence length="70" mass="7640">MRGTSSVGGGYLQHEVVDAGRAGRARRLRLGQGGSERVRHRYQDTASVLLKIKKIKKSLLPAKPKKNCPG</sequence>
<gene>
    <name evidence="1" type="ORF">JYU34_003970</name>
</gene>
<name>A0ABQ7R1E5_PLUXY</name>
<evidence type="ECO:0000313" key="2">
    <source>
        <dbReference type="Proteomes" id="UP000823941"/>
    </source>
</evidence>
<comment type="caution">
    <text evidence="1">The sequence shown here is derived from an EMBL/GenBank/DDBJ whole genome shotgun (WGS) entry which is preliminary data.</text>
</comment>
<protein>
    <submittedName>
        <fullName evidence="1">Uncharacterized protein</fullName>
    </submittedName>
</protein>
<dbReference type="EMBL" id="JAHIBW010000005">
    <property type="protein sequence ID" value="KAG7311104.1"/>
    <property type="molecule type" value="Genomic_DNA"/>
</dbReference>
<keyword evidence="2" id="KW-1185">Reference proteome</keyword>
<accession>A0ABQ7R1E5</accession>